<dbReference type="STRING" id="133381.A0A2T9ZD27"/>
<feature type="compositionally biased region" description="Polar residues" evidence="1">
    <location>
        <begin position="506"/>
        <end position="530"/>
    </location>
</feature>
<gene>
    <name evidence="2" type="ORF">BB560_003098</name>
</gene>
<proteinExistence type="predicted"/>
<evidence type="ECO:0000313" key="3">
    <source>
        <dbReference type="Proteomes" id="UP000245609"/>
    </source>
</evidence>
<feature type="compositionally biased region" description="Low complexity" evidence="1">
    <location>
        <begin position="370"/>
        <end position="380"/>
    </location>
</feature>
<feature type="compositionally biased region" description="Polar residues" evidence="1">
    <location>
        <begin position="207"/>
        <end position="260"/>
    </location>
</feature>
<evidence type="ECO:0000256" key="1">
    <source>
        <dbReference type="SAM" id="MobiDB-lite"/>
    </source>
</evidence>
<feature type="compositionally biased region" description="Basic residues" evidence="1">
    <location>
        <begin position="553"/>
        <end position="562"/>
    </location>
</feature>
<dbReference type="AlphaFoldDB" id="A0A2T9ZD27"/>
<dbReference type="Proteomes" id="UP000245609">
    <property type="component" value="Unassembled WGS sequence"/>
</dbReference>
<feature type="region of interest" description="Disordered" evidence="1">
    <location>
        <begin position="719"/>
        <end position="750"/>
    </location>
</feature>
<name>A0A2T9ZD27_9FUNG</name>
<keyword evidence="3" id="KW-1185">Reference proteome</keyword>
<feature type="compositionally biased region" description="Low complexity" evidence="1">
    <location>
        <begin position="115"/>
        <end position="127"/>
    </location>
</feature>
<feature type="compositionally biased region" description="Polar residues" evidence="1">
    <location>
        <begin position="381"/>
        <end position="391"/>
    </location>
</feature>
<feature type="region of interest" description="Disordered" evidence="1">
    <location>
        <begin position="485"/>
        <end position="587"/>
    </location>
</feature>
<dbReference type="OrthoDB" id="5583279at2759"/>
<feature type="region of interest" description="Disordered" evidence="1">
    <location>
        <begin position="370"/>
        <end position="403"/>
    </location>
</feature>
<organism evidence="2 3">
    <name type="scientific">Smittium megazygosporum</name>
    <dbReference type="NCBI Taxonomy" id="133381"/>
    <lineage>
        <taxon>Eukaryota</taxon>
        <taxon>Fungi</taxon>
        <taxon>Fungi incertae sedis</taxon>
        <taxon>Zoopagomycota</taxon>
        <taxon>Kickxellomycotina</taxon>
        <taxon>Harpellomycetes</taxon>
        <taxon>Harpellales</taxon>
        <taxon>Legeriomycetaceae</taxon>
        <taxon>Smittium</taxon>
    </lineage>
</organism>
<feature type="compositionally biased region" description="Low complexity" evidence="1">
    <location>
        <begin position="719"/>
        <end position="735"/>
    </location>
</feature>
<feature type="region of interest" description="Disordered" evidence="1">
    <location>
        <begin position="193"/>
        <end position="260"/>
    </location>
</feature>
<protein>
    <submittedName>
        <fullName evidence="2">Uncharacterized protein</fullName>
    </submittedName>
</protein>
<accession>A0A2T9ZD27</accession>
<evidence type="ECO:0000313" key="2">
    <source>
        <dbReference type="EMBL" id="PVV02447.1"/>
    </source>
</evidence>
<sequence length="1025" mass="114222">MGKLPTQKDHSPISKDIKLSTQTLKERTLQKIAKAINDNLAPPNSTLFSLSGNDSFIYSEPDFIDSSASKSNNPFLIRASSYISPVRSRKFENSEPENPLSYPAFPQTSPNKTISPPSVSPSSTVTSLSNESKKQRNLSLFNNFVNKLHSEKDPSNPFNLYYTGLRSQLFLKKKNILWKSKLHRLPKRNLKPLDFSLSKKKSPPNDPLSTQTPKIPSFNDPLTSPNHHQANSNSYDPLHSNNSTSLNTIQAQPQSPSQKPLSNILKCAYDRMQAVKTNNKIQIDSVEKETNLLINQFGLNPSATQPQIQHFSSNPSLDPNLILSSNPISATSTLSSYEIQGAIEKALYQTFLENKDLPLNYSMWNIKPDSSQSSTQLLQSEHQPQNFSQLLPQPREPPQTNHVPTNLHHNSINPIKTENLTQNICIYCKKSFKSLPKKHSHEERCPSKLEAMLYSQPETIDNTDSKPNSNLVELASLLAHVPDYSETESENITYPPKSKRKRIASHPNSNLPEPNSKSIISQQSTPSLAPQKSQKISSSKKDSSKQSSTQKMLKPKKQKKKKLPDPDDTMSLSEGSELSRFHGRDTTNALFNSITQNNSRKRVRANGNEPIDSSVPDFIGLPLPPLQNINDTSIYTPKLEVSSATISNPQTATKSFTPLVSKPPTQWNVTPLVHYAPTANTEPQKIFYSQANFNTPTNYISNQQVQDMDFYSILQTLNQNSNNNNNGSANINAANPQSLPPKHSTLSQKDTQTPIDDQLFAINRISQQSMHVPPVQIPKKEHGSSSTITISPENENYQNMNDIPLEGITTNIPDSINKRPTSGSSVSFNLHGPGTSIQLAQSSSQNPFYSFQNQKNISKLDLNSLSNHQSPSYTNNNYMMGINFNSIQQQNTPTVLQQHARMTPIPLSNPESKNITYNPQDPFDTSNPAEAKNVNNISDLVDFSNLADIPLNQNFNEGLLLGNNSGNTSISDMLALGLINNNLNGQVDPSNMDSLFVNNPSQNIMDWNLLEENFDREFEGMINFD</sequence>
<feature type="region of interest" description="Disordered" evidence="1">
    <location>
        <begin position="90"/>
        <end position="132"/>
    </location>
</feature>
<dbReference type="EMBL" id="MBFS01000456">
    <property type="protein sequence ID" value="PVV02447.1"/>
    <property type="molecule type" value="Genomic_DNA"/>
</dbReference>
<comment type="caution">
    <text evidence="2">The sequence shown here is derived from an EMBL/GenBank/DDBJ whole genome shotgun (WGS) entry which is preliminary data.</text>
</comment>
<reference evidence="2 3" key="1">
    <citation type="journal article" date="2018" name="MBio">
        <title>Comparative Genomics Reveals the Core Gene Toolbox for the Fungus-Insect Symbiosis.</title>
        <authorList>
            <person name="Wang Y."/>
            <person name="Stata M."/>
            <person name="Wang W."/>
            <person name="Stajich J.E."/>
            <person name="White M.M."/>
            <person name="Moncalvo J.M."/>
        </authorList>
    </citation>
    <scope>NUCLEOTIDE SEQUENCE [LARGE SCALE GENOMIC DNA]</scope>
    <source>
        <strain evidence="2 3">SC-DP-2</strain>
    </source>
</reference>